<dbReference type="PANTHER" id="PTHR43439:SF2">
    <property type="entry name" value="ENZYME, PUTATIVE (JCVI)-RELATED"/>
    <property type="match status" value="1"/>
</dbReference>
<keyword evidence="1" id="KW-0596">Phosphopantetheine</keyword>
<evidence type="ECO:0000259" key="3">
    <source>
        <dbReference type="Pfam" id="PF07993"/>
    </source>
</evidence>
<dbReference type="PANTHER" id="PTHR43439">
    <property type="entry name" value="PHENYLACETATE-COENZYME A LIGASE"/>
    <property type="match status" value="1"/>
</dbReference>
<evidence type="ECO:0000256" key="1">
    <source>
        <dbReference type="ARBA" id="ARBA00022450"/>
    </source>
</evidence>
<keyword evidence="2" id="KW-0597">Phosphoprotein</keyword>
<reference evidence="4" key="1">
    <citation type="submission" date="2016-05" db="EMBL/GenBank/DDBJ databases">
        <title>Lichen genome sequencing reveals its rich biosynthetic potential.</title>
        <authorList>
            <person name="Bertrand R.L."/>
            <person name="Abdel-Hameed M."/>
            <person name="Sorensen J.L."/>
        </authorList>
    </citation>
    <scope>NUCLEOTIDE SEQUENCE</scope>
</reference>
<dbReference type="EMBL" id="KX264248">
    <property type="protein sequence ID" value="ANM86326.1"/>
    <property type="molecule type" value="Genomic_DNA"/>
</dbReference>
<dbReference type="AlphaFoldDB" id="A0A1Z1C408"/>
<proteinExistence type="predicted"/>
<organism evidence="4">
    <name type="scientific">Cladonia uncialis subsp. uncialis</name>
    <dbReference type="NCBI Taxonomy" id="180999"/>
    <lineage>
        <taxon>Eukaryota</taxon>
        <taxon>Fungi</taxon>
        <taxon>Dikarya</taxon>
        <taxon>Ascomycota</taxon>
        <taxon>Pezizomycotina</taxon>
        <taxon>Lecanoromycetes</taxon>
        <taxon>OSLEUM clade</taxon>
        <taxon>Lecanoromycetidae</taxon>
        <taxon>Lecanorales</taxon>
        <taxon>Lecanorineae</taxon>
        <taxon>Cladoniaceae</taxon>
        <taxon>Cladonia</taxon>
    </lineage>
</organism>
<name>A0A1Z1C408_CLAUC</name>
<evidence type="ECO:0000313" key="5">
    <source>
        <dbReference type="EMBL" id="AUW31047.1"/>
    </source>
</evidence>
<dbReference type="InterPro" id="IPR036291">
    <property type="entry name" value="NAD(P)-bd_dom_sf"/>
</dbReference>
<feature type="domain" description="Thioester reductase (TE)" evidence="3">
    <location>
        <begin position="79"/>
        <end position="321"/>
    </location>
</feature>
<evidence type="ECO:0000313" key="4">
    <source>
        <dbReference type="EMBL" id="ANM86326.1"/>
    </source>
</evidence>
<dbReference type="InterPro" id="IPR013120">
    <property type="entry name" value="FAR_NAD-bd"/>
</dbReference>
<sequence length="327" mass="36330">MDSLQAVKLRRLLLSSTDVTFDNHACRQRDFIYKHPIISQLVSAFQGTAINGPEGQIQSFVSRYSIQAQPERPNVILLIGSTGSLGANTLAHLASFPSIFKVICLIRPRNGSNGFERQSQALRAQKIHLNSALWDKLEVIQTNATMPRLGLADAEHERLLRQVTHVLHCAWPINFKMMLPSFEGQFKTLRNLLDLAVDASKFSFKQPHKQPRLLLLSSVAAVGNYKTIYGQSKIPEVPMFDENCTNAFGYGEAKLVCERIIENARLTHGSKIDVSLVRVGQITGSNDTGHWNSKEHVPAMIKSSRLIGALPRLDGVSKKNVSVLGIR</sequence>
<dbReference type="EMBL" id="MG777490">
    <property type="protein sequence ID" value="AUW31047.1"/>
    <property type="molecule type" value="Genomic_DNA"/>
</dbReference>
<dbReference type="Gene3D" id="3.40.50.720">
    <property type="entry name" value="NAD(P)-binding Rossmann-like Domain"/>
    <property type="match status" value="1"/>
</dbReference>
<protein>
    <submittedName>
        <fullName evidence="4 5">PKS-like protein</fullName>
    </submittedName>
</protein>
<dbReference type="InterPro" id="IPR051414">
    <property type="entry name" value="Adenylate-forming_Reductase"/>
</dbReference>
<dbReference type="SUPFAM" id="SSF51735">
    <property type="entry name" value="NAD(P)-binding Rossmann-fold domains"/>
    <property type="match status" value="1"/>
</dbReference>
<reference evidence="5" key="2">
    <citation type="submission" date="2017-12" db="EMBL/GenBank/DDBJ databases">
        <title>Genome Sequencing Reveals a Rich Biosynthetic Potential.</title>
        <authorList>
            <person name="Bertrand R.L."/>
            <person name="Abdel-Hameed M.E."/>
            <person name="Sorensen J.L."/>
        </authorList>
    </citation>
    <scope>NUCLEOTIDE SEQUENCE</scope>
</reference>
<dbReference type="Pfam" id="PF07993">
    <property type="entry name" value="NAD_binding_4"/>
    <property type="match status" value="1"/>
</dbReference>
<evidence type="ECO:0000256" key="2">
    <source>
        <dbReference type="ARBA" id="ARBA00022553"/>
    </source>
</evidence>
<accession>A0A1Z1C408</accession>